<name>A0ABN6MZE1_9BACT</name>
<feature type="region of interest" description="Disordered" evidence="1">
    <location>
        <begin position="183"/>
        <end position="202"/>
    </location>
</feature>
<proteinExistence type="predicted"/>
<organism evidence="2 3">
    <name type="scientific">Anaeromyxobacter oryzae</name>
    <dbReference type="NCBI Taxonomy" id="2918170"/>
    <lineage>
        <taxon>Bacteria</taxon>
        <taxon>Pseudomonadati</taxon>
        <taxon>Myxococcota</taxon>
        <taxon>Myxococcia</taxon>
        <taxon>Myxococcales</taxon>
        <taxon>Cystobacterineae</taxon>
        <taxon>Anaeromyxobacteraceae</taxon>
        <taxon>Anaeromyxobacter</taxon>
    </lineage>
</organism>
<reference evidence="3" key="1">
    <citation type="journal article" date="2022" name="Int. J. Syst. Evol. Microbiol.">
        <title>Anaeromyxobacter oryzae sp. nov., Anaeromyxobacter diazotrophicus sp. nov. and Anaeromyxobacter paludicola sp. nov., isolated from paddy soils.</title>
        <authorList>
            <person name="Itoh H."/>
            <person name="Xu Z."/>
            <person name="Mise K."/>
            <person name="Masuda Y."/>
            <person name="Ushijima N."/>
            <person name="Hayakawa C."/>
            <person name="Shiratori Y."/>
            <person name="Senoo K."/>
        </authorList>
    </citation>
    <scope>NUCLEOTIDE SEQUENCE [LARGE SCALE GENOMIC DNA]</scope>
    <source>
        <strain evidence="3">Red232</strain>
    </source>
</reference>
<keyword evidence="3" id="KW-1185">Reference proteome</keyword>
<evidence type="ECO:0000256" key="1">
    <source>
        <dbReference type="SAM" id="MobiDB-lite"/>
    </source>
</evidence>
<sequence>MLSVGDWVEVLPAKEILATLDEDGAVEHLPFMPEMLSHCGRRYRVSIRAERTCVRGAPPGAHPIRRLDDAVVLDGLRCDGRSHGGCQLGCSFYWKERWLRRVEGPADEEPRDAASAPELPIHPRSDPTAFVCQGTELARATRPAEPLWSPGQYVRMLRVRTLTLPQLVSMYAGIAAARLERELASRRPPRPTPPHGPDEVLGLKPGEWVQVKSKAEILETLDARGTHRGLSFMNHYEVYCGKTLRVQARVERIIVEETGKLRAVRDTVILEGSVCPRYHGCARGMPPLWREAWLRRATAPGT</sequence>
<evidence type="ECO:0000313" key="2">
    <source>
        <dbReference type="EMBL" id="BDG06317.1"/>
    </source>
</evidence>
<dbReference type="Proteomes" id="UP001162891">
    <property type="component" value="Chromosome"/>
</dbReference>
<dbReference type="RefSeq" id="WP_248355762.1">
    <property type="nucleotide sequence ID" value="NZ_AP025591.1"/>
</dbReference>
<feature type="region of interest" description="Disordered" evidence="1">
    <location>
        <begin position="105"/>
        <end position="126"/>
    </location>
</feature>
<gene>
    <name evidence="2" type="ORF">AMOR_53130</name>
</gene>
<protein>
    <submittedName>
        <fullName evidence="2">Uncharacterized protein</fullName>
    </submittedName>
</protein>
<dbReference type="EMBL" id="AP025591">
    <property type="protein sequence ID" value="BDG06317.1"/>
    <property type="molecule type" value="Genomic_DNA"/>
</dbReference>
<evidence type="ECO:0000313" key="3">
    <source>
        <dbReference type="Proteomes" id="UP001162891"/>
    </source>
</evidence>
<accession>A0ABN6MZE1</accession>